<dbReference type="CDD" id="cd09157">
    <property type="entry name" value="PLDc_CLS_unchar2_1"/>
    <property type="match status" value="1"/>
</dbReference>
<keyword evidence="6" id="KW-0472">Membrane</keyword>
<evidence type="ECO:0000256" key="2">
    <source>
        <dbReference type="ARBA" id="ARBA00004613"/>
    </source>
</evidence>
<comment type="function">
    <text evidence="1">Could be a virulence factor.</text>
</comment>
<feature type="domain" description="PLD phosphodiesterase" evidence="7">
    <location>
        <begin position="400"/>
        <end position="427"/>
    </location>
</feature>
<evidence type="ECO:0000256" key="4">
    <source>
        <dbReference type="ARBA" id="ARBA00022525"/>
    </source>
</evidence>
<proteinExistence type="predicted"/>
<dbReference type="SMART" id="SM00155">
    <property type="entry name" value="PLDc"/>
    <property type="match status" value="2"/>
</dbReference>
<feature type="transmembrane region" description="Helical" evidence="6">
    <location>
        <begin position="38"/>
        <end position="59"/>
    </location>
</feature>
<dbReference type="EMBL" id="CP017315">
    <property type="protein sequence ID" value="AQS40739.1"/>
    <property type="molecule type" value="Genomic_DNA"/>
</dbReference>
<sequence length="487" mass="54329">MLDILHSYWPHILAVLSLVLGLGAAVHATMTKDEVRAALGWVGVIILSPILGAVIYAVMGINRIRRKSLSNQRHKMRNPASFHRVDYDVAAQNVRRRFGRHGAALQRLGDYVSHHRLTRGNKVEILHGGDETYAAMLAAIRQAERSVLLETYIFDDDAVGGLFVEALTQAVSRGVSVRVLVDAVGARYSFPSIVRCLRQAGVTVATFNGNIITGLRLPYANLRTHRKILIVDGSVAFTGGMNIREGFSNALHGEQAYGDTHFRVEGPVVADLFHVATEDWRFAGGDELSQAPWALAAPALPPDRGMAVRLVASGPASDTMEINQHMLTGAFSLATETIRIKTPYLLPDRELVSALVSAARRGVRVDIFVPDNNNLKLVDRAMWAQFDQLLRDQCHIWRVKGSFDHSKLIVIDDYWVYVGSSNIDPRSLRLNFEVDLEIMDKRFAQKIAAIIDTTQRKAQQVELEALQKRPFLRRLFDRVIWLGSPYL</sequence>
<evidence type="ECO:0000256" key="1">
    <source>
        <dbReference type="ARBA" id="ARBA00003145"/>
    </source>
</evidence>
<dbReference type="SUPFAM" id="SSF56024">
    <property type="entry name" value="Phospholipase D/nuclease"/>
    <property type="match status" value="2"/>
</dbReference>
<dbReference type="GO" id="GO:0016020">
    <property type="term" value="C:membrane"/>
    <property type="evidence" value="ECO:0007669"/>
    <property type="project" value="TreeGrafter"/>
</dbReference>
<evidence type="ECO:0000256" key="3">
    <source>
        <dbReference type="ARBA" id="ARBA00018392"/>
    </source>
</evidence>
<dbReference type="PANTHER" id="PTHR21248">
    <property type="entry name" value="CARDIOLIPIN SYNTHASE"/>
    <property type="match status" value="1"/>
</dbReference>
<keyword evidence="4" id="KW-0964">Secreted</keyword>
<reference evidence="8 9" key="1">
    <citation type="journal article" date="2010" name="Science">
        <title>Genomic comparison of the ants Camponotus floridanus and Harpegnathos saltator.</title>
        <authorList>
            <person name="Bonasio R."/>
            <person name="Zhang G."/>
            <person name="Ye C."/>
            <person name="Mutti N.S."/>
            <person name="Fang X."/>
            <person name="Qin N."/>
            <person name="Donahue G."/>
            <person name="Yang P."/>
            <person name="Li Q."/>
            <person name="Li C."/>
            <person name="Zhang P."/>
            <person name="Huang Z."/>
            <person name="Berger S.L."/>
            <person name="Reinberg D."/>
            <person name="Wang J."/>
            <person name="Liebig J."/>
        </authorList>
    </citation>
    <scope>NUCLEOTIDE SEQUENCE [LARGE SCALE GENOMIC DNA]</scope>
    <source>
        <strain evidence="8 9">Hsal</strain>
    </source>
</reference>
<dbReference type="GO" id="GO:0032049">
    <property type="term" value="P:cardiolipin biosynthetic process"/>
    <property type="evidence" value="ECO:0007669"/>
    <property type="project" value="UniProtKB-ARBA"/>
</dbReference>
<dbReference type="GO" id="GO:0008808">
    <property type="term" value="F:cardiolipin synthase activity"/>
    <property type="evidence" value="ECO:0007669"/>
    <property type="project" value="TreeGrafter"/>
</dbReference>
<dbReference type="Proteomes" id="UP000188912">
    <property type="component" value="Chromosome"/>
</dbReference>
<evidence type="ECO:0000256" key="5">
    <source>
        <dbReference type="ARBA" id="ARBA00029594"/>
    </source>
</evidence>
<gene>
    <name evidence="8" type="primary">cls</name>
    <name evidence="8" type="ORF">BHV28_00120</name>
</gene>
<accession>A0A1U9JSA9</accession>
<dbReference type="InterPro" id="IPR025202">
    <property type="entry name" value="PLD-like_dom"/>
</dbReference>
<dbReference type="STRING" id="1902579.BHV28_00120"/>
<evidence type="ECO:0000259" key="7">
    <source>
        <dbReference type="PROSITE" id="PS50035"/>
    </source>
</evidence>
<protein>
    <recommendedName>
        <fullName evidence="3">Phospholipase D</fullName>
    </recommendedName>
    <alternativeName>
        <fullName evidence="5">Choline phosphatase</fullName>
    </alternativeName>
</protein>
<dbReference type="InterPro" id="IPR001736">
    <property type="entry name" value="PLipase_D/transphosphatidylase"/>
</dbReference>
<evidence type="ECO:0000313" key="8">
    <source>
        <dbReference type="EMBL" id="AQS40739.1"/>
    </source>
</evidence>
<comment type="subcellular location">
    <subcellularLocation>
        <location evidence="2">Secreted</location>
    </subcellularLocation>
</comment>
<name>A0A1U9JSA9_9HYPH</name>
<organism evidence="8 9">
    <name type="scientific">Candidatus Tokpelaia hoelldobleri</name>
    <dbReference type="NCBI Taxonomy" id="1902579"/>
    <lineage>
        <taxon>Bacteria</taxon>
        <taxon>Pseudomonadati</taxon>
        <taxon>Pseudomonadota</taxon>
        <taxon>Alphaproteobacteria</taxon>
        <taxon>Hyphomicrobiales</taxon>
        <taxon>Candidatus Tokpelaia</taxon>
    </lineage>
</organism>
<dbReference type="KEGG" id="thd:BHV28_00120"/>
<dbReference type="Pfam" id="PF13091">
    <property type="entry name" value="PLDc_2"/>
    <property type="match status" value="2"/>
</dbReference>
<dbReference type="Gene3D" id="3.30.870.10">
    <property type="entry name" value="Endonuclease Chain A"/>
    <property type="match status" value="2"/>
</dbReference>
<dbReference type="PANTHER" id="PTHR21248:SF22">
    <property type="entry name" value="PHOSPHOLIPASE D"/>
    <property type="match status" value="1"/>
</dbReference>
<keyword evidence="6" id="KW-1133">Transmembrane helix</keyword>
<reference evidence="8 9" key="2">
    <citation type="journal article" date="2016" name="Sci. Rep.">
        <title>The genome of Rhizobiales bacteria in predatory ants reveals urease gene functions but no genes for nitrogen fixation.</title>
        <authorList>
            <person name="Neuvonen M.M."/>
            <person name="Tamarit D."/>
            <person name="Naslund K."/>
            <person name="Liebig J."/>
            <person name="Feldhaar H."/>
            <person name="Moran N.A."/>
            <person name="Guy L."/>
            <person name="Andersson S.G."/>
        </authorList>
    </citation>
    <scope>NUCLEOTIDE SEQUENCE [LARGE SCALE GENOMIC DNA]</scope>
    <source>
        <strain evidence="8 9">Hsal</strain>
    </source>
</reference>
<keyword evidence="6" id="KW-0812">Transmembrane</keyword>
<dbReference type="AlphaFoldDB" id="A0A1U9JSA9"/>
<keyword evidence="9" id="KW-1185">Reference proteome</keyword>
<dbReference type="PROSITE" id="PS50035">
    <property type="entry name" value="PLD"/>
    <property type="match status" value="2"/>
</dbReference>
<evidence type="ECO:0000256" key="6">
    <source>
        <dbReference type="SAM" id="Phobius"/>
    </source>
</evidence>
<evidence type="ECO:0000313" key="9">
    <source>
        <dbReference type="Proteomes" id="UP000188912"/>
    </source>
</evidence>
<feature type="domain" description="PLD phosphodiesterase" evidence="7">
    <location>
        <begin position="220"/>
        <end position="247"/>
    </location>
</feature>
<dbReference type="GO" id="GO:0005576">
    <property type="term" value="C:extracellular region"/>
    <property type="evidence" value="ECO:0007669"/>
    <property type="project" value="UniProtKB-SubCell"/>
</dbReference>